<feature type="domain" description="Peptidase metallopeptidase" evidence="6">
    <location>
        <begin position="15"/>
        <end position="204"/>
    </location>
</feature>
<evidence type="ECO:0000313" key="7">
    <source>
        <dbReference type="EMBL" id="MYN06904.1"/>
    </source>
</evidence>
<dbReference type="InterPro" id="IPR011049">
    <property type="entry name" value="Serralysin-like_metalloprot_C"/>
</dbReference>
<dbReference type="Gene3D" id="3.40.390.10">
    <property type="entry name" value="Collagenase (Catalytic Domain)"/>
    <property type="match status" value="1"/>
</dbReference>
<dbReference type="InterPro" id="IPR013858">
    <property type="entry name" value="Peptidase_M10B_C"/>
</dbReference>
<dbReference type="GO" id="GO:0008270">
    <property type="term" value="F:zinc ion binding"/>
    <property type="evidence" value="ECO:0007669"/>
    <property type="project" value="InterPro"/>
</dbReference>
<dbReference type="GO" id="GO:0005509">
    <property type="term" value="F:calcium ion binding"/>
    <property type="evidence" value="ECO:0007669"/>
    <property type="project" value="InterPro"/>
</dbReference>
<dbReference type="InterPro" id="IPR034033">
    <property type="entry name" value="Serralysin-like"/>
</dbReference>
<evidence type="ECO:0000256" key="5">
    <source>
        <dbReference type="ARBA" id="ARBA00022737"/>
    </source>
</evidence>
<dbReference type="AlphaFoldDB" id="A0A7X4H9R5"/>
<dbReference type="Pfam" id="PF13946">
    <property type="entry name" value="DUF4214"/>
    <property type="match status" value="1"/>
</dbReference>
<dbReference type="Proteomes" id="UP000450676">
    <property type="component" value="Unassembled WGS sequence"/>
</dbReference>
<dbReference type="Gene3D" id="1.10.3130.20">
    <property type="entry name" value="Phycobilisome linker domain"/>
    <property type="match status" value="1"/>
</dbReference>
<dbReference type="SMART" id="SM00235">
    <property type="entry name" value="ZnMc"/>
    <property type="match status" value="1"/>
</dbReference>
<dbReference type="EMBL" id="WWCU01000004">
    <property type="protein sequence ID" value="MYN06904.1"/>
    <property type="molecule type" value="Genomic_DNA"/>
</dbReference>
<proteinExistence type="inferred from homology"/>
<comment type="caution">
    <text evidence="7">The sequence shown here is derived from an EMBL/GenBank/DDBJ whole genome shotgun (WGS) entry which is preliminary data.</text>
</comment>
<reference evidence="7 8" key="1">
    <citation type="submission" date="2019-12" db="EMBL/GenBank/DDBJ databases">
        <title>Novel species isolated from a subtropical stream in China.</title>
        <authorList>
            <person name="Lu H."/>
        </authorList>
    </citation>
    <scope>NUCLEOTIDE SEQUENCE [LARGE SCALE GENOMIC DNA]</scope>
    <source>
        <strain evidence="7 8">FT127W</strain>
    </source>
</reference>
<evidence type="ECO:0000256" key="3">
    <source>
        <dbReference type="ARBA" id="ARBA00009490"/>
    </source>
</evidence>
<dbReference type="SUPFAM" id="SSF51120">
    <property type="entry name" value="beta-Roll"/>
    <property type="match status" value="2"/>
</dbReference>
<evidence type="ECO:0000256" key="4">
    <source>
        <dbReference type="ARBA" id="ARBA00022525"/>
    </source>
</evidence>
<evidence type="ECO:0000256" key="2">
    <source>
        <dbReference type="ARBA" id="ARBA00004613"/>
    </source>
</evidence>
<evidence type="ECO:0000313" key="8">
    <source>
        <dbReference type="Proteomes" id="UP000450676"/>
    </source>
</evidence>
<dbReference type="GO" id="GO:0005615">
    <property type="term" value="C:extracellular space"/>
    <property type="evidence" value="ECO:0007669"/>
    <property type="project" value="InterPro"/>
</dbReference>
<dbReference type="InterPro" id="IPR001343">
    <property type="entry name" value="Hemolysn_Ca-bd"/>
</dbReference>
<dbReference type="GO" id="GO:0006508">
    <property type="term" value="P:proteolysis"/>
    <property type="evidence" value="ECO:0007669"/>
    <property type="project" value="InterPro"/>
</dbReference>
<dbReference type="InterPro" id="IPR024079">
    <property type="entry name" value="MetalloPept_cat_dom_sf"/>
</dbReference>
<evidence type="ECO:0000256" key="1">
    <source>
        <dbReference type="ARBA" id="ARBA00001913"/>
    </source>
</evidence>
<dbReference type="InterPro" id="IPR025282">
    <property type="entry name" value="DUF4214"/>
</dbReference>
<evidence type="ECO:0000259" key="6">
    <source>
        <dbReference type="SMART" id="SM00235"/>
    </source>
</evidence>
<comment type="similarity">
    <text evidence="3">Belongs to the peptidase M10B family.</text>
</comment>
<dbReference type="Gene3D" id="2.150.10.10">
    <property type="entry name" value="Serralysin-like metalloprotease, C-terminal"/>
    <property type="match status" value="1"/>
</dbReference>
<dbReference type="GO" id="GO:0008237">
    <property type="term" value="F:metallopeptidase activity"/>
    <property type="evidence" value="ECO:0007669"/>
    <property type="project" value="InterPro"/>
</dbReference>
<gene>
    <name evidence="7" type="ORF">GTP77_06085</name>
</gene>
<dbReference type="Pfam" id="PF08548">
    <property type="entry name" value="Peptidase_M10_C"/>
    <property type="match status" value="1"/>
</dbReference>
<name>A0A7X4H9R5_9BURK</name>
<keyword evidence="5" id="KW-0677">Repeat</keyword>
<sequence>MMSMSSGINSIDALAYSSWNSVPGTAVTLTYQFLQSPPRDATSDDAKGFQAMSFAQQQATRAALNAWANVANVSFVEVTSGGQLRFGTNDQSADNSSGYAYLPEPGVAAVDLYLNNRGYYNSVFTAGTFGPAVLLHEIGHTLGLKHPGNYDSAGSSVDGPFLPTATDNTDYSVMSYRYSSAFNNRYDTTPMLYDIQAIQYLYGANMSYHTGDDVYSFGSSQAPVCIWDAGGNNTFDFSACFGATQIDLHAGAFSGTGNGLANVSIAYNVTIRTVVTGAGGSTVTLNDAGNVMKGGSGADVVRVGAGDDIINTGDGIDTVVFSGFYGNYAIVRTVDQVRVTGQGTDLLSGVEVLQFADKRVNVSDLLLAGQGGPSNGNDIFTAMPGNEFIDGGLGLDTLVYSSARGASQIRASGKGYTVTDASGSVDVLTGVERVLFSDGAVALDIDGASGQIYRLYQGALNRAPDSAGQGYWTWAMDRGLALVSAAASFAGSPEFINRYGALDDTQYVTLLYNNVLHRAPDDAGLAWHVGVLHTGLSRAAELLNFSESPEFQASVAALVGNGIEYTPYG</sequence>
<dbReference type="InterPro" id="IPR006026">
    <property type="entry name" value="Peptidase_Metallo"/>
</dbReference>
<keyword evidence="4" id="KW-0964">Secreted</keyword>
<keyword evidence="8" id="KW-1185">Reference proteome</keyword>
<comment type="subcellular location">
    <subcellularLocation>
        <location evidence="2">Secreted</location>
    </subcellularLocation>
</comment>
<protein>
    <submittedName>
        <fullName evidence="7">DUF4214 domain-containing protein</fullName>
    </submittedName>
</protein>
<dbReference type="InterPro" id="IPR038255">
    <property type="entry name" value="PBS_linker_sf"/>
</dbReference>
<accession>A0A7X4H9R5</accession>
<dbReference type="Pfam" id="PF00353">
    <property type="entry name" value="HemolysinCabind"/>
    <property type="match status" value="2"/>
</dbReference>
<dbReference type="SUPFAM" id="SSF55486">
    <property type="entry name" value="Metalloproteases ('zincins'), catalytic domain"/>
    <property type="match status" value="1"/>
</dbReference>
<dbReference type="CDD" id="cd04277">
    <property type="entry name" value="ZnMc_serralysin_like"/>
    <property type="match status" value="1"/>
</dbReference>
<organism evidence="7 8">
    <name type="scientific">Pseudoduganella aquatica</name>
    <dbReference type="NCBI Taxonomy" id="2660641"/>
    <lineage>
        <taxon>Bacteria</taxon>
        <taxon>Pseudomonadati</taxon>
        <taxon>Pseudomonadota</taxon>
        <taxon>Betaproteobacteria</taxon>
        <taxon>Burkholderiales</taxon>
        <taxon>Oxalobacteraceae</taxon>
        <taxon>Telluria group</taxon>
        <taxon>Pseudoduganella</taxon>
    </lineage>
</organism>
<comment type="cofactor">
    <cofactor evidence="1">
        <name>Ca(2+)</name>
        <dbReference type="ChEBI" id="CHEBI:29108"/>
    </cofactor>
</comment>